<dbReference type="WBParaSite" id="PDA_v2.g1660.t1">
    <property type="protein sequence ID" value="PDA_v2.g1660.t1"/>
    <property type="gene ID" value="PDA_v2.g1660"/>
</dbReference>
<dbReference type="GO" id="GO:0003887">
    <property type="term" value="F:DNA-directed DNA polymerase activity"/>
    <property type="evidence" value="ECO:0007669"/>
    <property type="project" value="UniProtKB-KW"/>
</dbReference>
<dbReference type="Pfam" id="PF03175">
    <property type="entry name" value="DNA_pol_B_2"/>
    <property type="match status" value="2"/>
</dbReference>
<evidence type="ECO:0000313" key="11">
    <source>
        <dbReference type="WBParaSite" id="PDA_v2.g1660.t1"/>
    </source>
</evidence>
<keyword evidence="3" id="KW-0808">Transferase</keyword>
<dbReference type="InterPro" id="IPR012337">
    <property type="entry name" value="RNaseH-like_sf"/>
</dbReference>
<dbReference type="Gene3D" id="1.10.287.690">
    <property type="entry name" value="Helix hairpin bin"/>
    <property type="match status" value="1"/>
</dbReference>
<dbReference type="Gene3D" id="3.90.1600.10">
    <property type="entry name" value="Palm domain of DNA polymerase"/>
    <property type="match status" value="1"/>
</dbReference>
<dbReference type="PANTHER" id="PTHR33568:SF3">
    <property type="entry name" value="DNA-DIRECTED DNA POLYMERASE"/>
    <property type="match status" value="1"/>
</dbReference>
<evidence type="ECO:0000256" key="5">
    <source>
        <dbReference type="ARBA" id="ARBA00022705"/>
    </source>
</evidence>
<evidence type="ECO:0000256" key="6">
    <source>
        <dbReference type="ARBA" id="ARBA00022932"/>
    </source>
</evidence>
<dbReference type="InterPro" id="IPR043502">
    <property type="entry name" value="DNA/RNA_pol_sf"/>
</dbReference>
<dbReference type="SUPFAM" id="SSF56672">
    <property type="entry name" value="DNA/RNA polymerases"/>
    <property type="match status" value="1"/>
</dbReference>
<feature type="domain" description="DNA-directed DNA polymerase family B mitochondria/virus" evidence="9">
    <location>
        <begin position="905"/>
        <end position="1210"/>
    </location>
</feature>
<evidence type="ECO:0000313" key="10">
    <source>
        <dbReference type="Proteomes" id="UP000887578"/>
    </source>
</evidence>
<name>A0A914PEI1_9BILA</name>
<keyword evidence="6" id="KW-0239">DNA-directed DNA polymerase</keyword>
<keyword evidence="7" id="KW-0238">DNA-binding</keyword>
<dbReference type="InterPro" id="IPR023211">
    <property type="entry name" value="DNA_pol_palm_dom_sf"/>
</dbReference>
<evidence type="ECO:0000256" key="7">
    <source>
        <dbReference type="ARBA" id="ARBA00023125"/>
    </source>
</evidence>
<keyword evidence="4" id="KW-0548">Nucleotidyltransferase</keyword>
<reference evidence="11" key="1">
    <citation type="submission" date="2022-11" db="UniProtKB">
        <authorList>
            <consortium name="WormBaseParasite"/>
        </authorList>
    </citation>
    <scope>IDENTIFICATION</scope>
</reference>
<dbReference type="GO" id="GO:0003677">
    <property type="term" value="F:DNA binding"/>
    <property type="evidence" value="ECO:0007669"/>
    <property type="project" value="UniProtKB-KW"/>
</dbReference>
<proteinExistence type="inferred from homology"/>
<dbReference type="GO" id="GO:0042575">
    <property type="term" value="C:DNA polymerase complex"/>
    <property type="evidence" value="ECO:0007669"/>
    <property type="project" value="UniProtKB-ARBA"/>
</dbReference>
<keyword evidence="10" id="KW-1185">Reference proteome</keyword>
<evidence type="ECO:0000256" key="4">
    <source>
        <dbReference type="ARBA" id="ARBA00022695"/>
    </source>
</evidence>
<organism evidence="10 11">
    <name type="scientific">Panagrolaimus davidi</name>
    <dbReference type="NCBI Taxonomy" id="227884"/>
    <lineage>
        <taxon>Eukaryota</taxon>
        <taxon>Metazoa</taxon>
        <taxon>Ecdysozoa</taxon>
        <taxon>Nematoda</taxon>
        <taxon>Chromadorea</taxon>
        <taxon>Rhabditida</taxon>
        <taxon>Tylenchina</taxon>
        <taxon>Panagrolaimomorpha</taxon>
        <taxon>Panagrolaimoidea</taxon>
        <taxon>Panagrolaimidae</taxon>
        <taxon>Panagrolaimus</taxon>
    </lineage>
</organism>
<dbReference type="SUPFAM" id="SSF53098">
    <property type="entry name" value="Ribonuclease H-like"/>
    <property type="match status" value="1"/>
</dbReference>
<dbReference type="GO" id="GO:0006260">
    <property type="term" value="P:DNA replication"/>
    <property type="evidence" value="ECO:0007669"/>
    <property type="project" value="UniProtKB-KW"/>
</dbReference>
<dbReference type="PANTHER" id="PTHR33568">
    <property type="entry name" value="DNA POLYMERASE"/>
    <property type="match status" value="1"/>
</dbReference>
<evidence type="ECO:0000256" key="2">
    <source>
        <dbReference type="ARBA" id="ARBA00012417"/>
    </source>
</evidence>
<dbReference type="Gene3D" id="3.30.420.10">
    <property type="entry name" value="Ribonuclease H-like superfamily/Ribonuclease H"/>
    <property type="match status" value="1"/>
</dbReference>
<dbReference type="GO" id="GO:0000166">
    <property type="term" value="F:nucleotide binding"/>
    <property type="evidence" value="ECO:0007669"/>
    <property type="project" value="InterPro"/>
</dbReference>
<comment type="similarity">
    <text evidence="1">Belongs to the DNA polymerase type-B family.</text>
</comment>
<sequence>MDPVTSEINECEQRILLLERRLSQTNNFQALAISSELVEAKLRLKLLLRNREHRHGCKRTQVALDDDIEMEGSGTKKPNYGNIDMSKPRTLAEMGWLQDIEDLKGTDDIGGTFENQPLSHFLKLSNPVDKGSSSRGTVVFETGALITNVEDAKNPDDLITVIFQKLFERAFIGKSKPPDLLNLQFYGDGMVNPYYIPMRSPEMNNIDALKAQFKHLSTSETLSSIFNNNLAVKICAYWSPSGAGCTHDICPRVVNSGNKDDNFCLARALSYGVKWLECDGTISQNYLINGLNQDTVQLMQRSGIDMGKSEYSLIDAQKLIETLGEQYRLVVYDEFRQVILNTKYAPKVLVLQLKNNHFDFIPKLNLFLNLKKVCLQCLQEVHPYSHPKNCEKLCFNCMTADYNLPHDREGNGIYCQDCGFRFGNQECFNLHKIESKIKKHTLCSMRKICGICGKVKYVRDKRHNCIADAKFGDKDTIICNNCNIEHTAEAPFCYINPKTPKTPKSARYIIYDIECYTDGIKHVPISLYCITICTTCIDAKVDTEDTIKSAPKNCACGSSDSRHQFFHGYDGSNPVEKFLDFIFKRSNSKSDNAKSIVVAQNSSNVEVKVPGKAAIVFKDSLNFFMAPLKSLPKMFEFQEEASKLYFPLGWLKKENLHISLPNLPPVEFYWIDQMKSDARAEFLSWYEIHKNTPFCLSRDLQSYNKMDVVVLMKAVLKFREIMLEVTGIDPFLTSTTIASYAFKVFRSNYLKPNMIVNVSERGYRKHEQQSEEALKFMRLYEFEHGVAVQDATYAAGEFKIPNTNFKVDGVVKNQSGDVLKVLEYNSCFHHGCLKCFKPQQILAGGVTAIDLNERTKAREREISKQFTVESYWSCEVKSKLKSNHSLKAFYSEIKLPPRLQLRDSALKGGRVECFKMFHKCQPGEEIRCIDVNSLYPYSQKYGIYPIGNPKILTHESFKGIRWSSPEHNKYRGFILAKILPPKKIQNKCGIPLLAYSSANGNLVFALCRCCSDLMAVNCKHNEEERSWIACYTHLEVNKALSIGYEFIEIYEVWDYERFSEPGTENDLFGDYCNTFLKLKCESSGWPKDVDHEKYVDDYKKREGIALDPQKITVNNGKRTVAKLMANSLWGKLAQRSNLSKIEITKSAQAFHILMNDNTIEVLDITHINESTDRLVTRKKEEFQAEGKTTCLPVACFVTSQARLKLYEFMEQVDGLILYVDTDSIFYVLRHLAIPVEEGIYLGQMNREYAESVILEFICAGPKNYGLLMKLLEEIKAHIKVRGFPIDYNASQLLTYEEMKRKVFEKL</sequence>
<accession>A0A914PEI1</accession>
<comment type="catalytic activity">
    <reaction evidence="8">
        <text>DNA(n) + a 2'-deoxyribonucleoside 5'-triphosphate = DNA(n+1) + diphosphate</text>
        <dbReference type="Rhea" id="RHEA:22508"/>
        <dbReference type="Rhea" id="RHEA-COMP:17339"/>
        <dbReference type="Rhea" id="RHEA-COMP:17340"/>
        <dbReference type="ChEBI" id="CHEBI:33019"/>
        <dbReference type="ChEBI" id="CHEBI:61560"/>
        <dbReference type="ChEBI" id="CHEBI:173112"/>
        <dbReference type="EC" id="2.7.7.7"/>
    </reaction>
</comment>
<protein>
    <recommendedName>
        <fullName evidence="2">DNA-directed DNA polymerase</fullName>
        <ecNumber evidence="2">2.7.7.7</ecNumber>
    </recommendedName>
</protein>
<keyword evidence="5" id="KW-0235">DNA replication</keyword>
<dbReference type="InterPro" id="IPR004868">
    <property type="entry name" value="DNA-dir_DNA_pol_B_mt/vir"/>
</dbReference>
<evidence type="ECO:0000256" key="1">
    <source>
        <dbReference type="ARBA" id="ARBA00005755"/>
    </source>
</evidence>
<evidence type="ECO:0000256" key="3">
    <source>
        <dbReference type="ARBA" id="ARBA00022679"/>
    </source>
</evidence>
<dbReference type="EC" id="2.7.7.7" evidence="2"/>
<feature type="domain" description="DNA-directed DNA polymerase family B mitochondria/virus" evidence="9">
    <location>
        <begin position="569"/>
        <end position="758"/>
    </location>
</feature>
<dbReference type="Proteomes" id="UP000887578">
    <property type="component" value="Unplaced"/>
</dbReference>
<dbReference type="InterPro" id="IPR036397">
    <property type="entry name" value="RNaseH_sf"/>
</dbReference>
<evidence type="ECO:0000259" key="9">
    <source>
        <dbReference type="Pfam" id="PF03175"/>
    </source>
</evidence>
<evidence type="ECO:0000256" key="8">
    <source>
        <dbReference type="ARBA" id="ARBA00049244"/>
    </source>
</evidence>